<proteinExistence type="inferred from homology"/>
<evidence type="ECO:0000256" key="5">
    <source>
        <dbReference type="ARBA" id="ARBA00022692"/>
    </source>
</evidence>
<keyword evidence="8 10" id="KW-0472">Membrane</keyword>
<evidence type="ECO:0000256" key="8">
    <source>
        <dbReference type="ARBA" id="ARBA00023136"/>
    </source>
</evidence>
<evidence type="ECO:0000256" key="7">
    <source>
        <dbReference type="ARBA" id="ARBA00022989"/>
    </source>
</evidence>
<feature type="transmembrane region" description="Helical" evidence="10">
    <location>
        <begin position="248"/>
        <end position="272"/>
    </location>
</feature>
<organism evidence="12 13">
    <name type="scientific">Talaromyces rugulosus</name>
    <name type="common">Penicillium rugulosum</name>
    <dbReference type="NCBI Taxonomy" id="121627"/>
    <lineage>
        <taxon>Eukaryota</taxon>
        <taxon>Fungi</taxon>
        <taxon>Dikarya</taxon>
        <taxon>Ascomycota</taxon>
        <taxon>Pezizomycotina</taxon>
        <taxon>Eurotiomycetes</taxon>
        <taxon>Eurotiomycetidae</taxon>
        <taxon>Eurotiales</taxon>
        <taxon>Trichocomaceae</taxon>
        <taxon>Talaromyces</taxon>
        <taxon>Talaromyces sect. Islandici</taxon>
    </lineage>
</organism>
<feature type="transmembrane region" description="Helical" evidence="10">
    <location>
        <begin position="100"/>
        <end position="117"/>
    </location>
</feature>
<dbReference type="SUPFAM" id="SSF103481">
    <property type="entry name" value="Multidrug resistance efflux transporter EmrE"/>
    <property type="match status" value="1"/>
</dbReference>
<comment type="similarity">
    <text evidence="3">Belongs to the TPT transporter family. SLC35D subfamily.</text>
</comment>
<name>A0A7H8QKC2_TALRU</name>
<dbReference type="Proteomes" id="UP000509510">
    <property type="component" value="Chromosome I"/>
</dbReference>
<keyword evidence="5 10" id="KW-0812">Transmembrane</keyword>
<dbReference type="GeneID" id="55988956"/>
<feature type="domain" description="Sugar phosphate transporter" evidence="11">
    <location>
        <begin position="35"/>
        <end position="321"/>
    </location>
</feature>
<evidence type="ECO:0000256" key="3">
    <source>
        <dbReference type="ARBA" id="ARBA00010425"/>
    </source>
</evidence>
<feature type="transmembrane region" description="Helical" evidence="10">
    <location>
        <begin position="183"/>
        <end position="205"/>
    </location>
</feature>
<evidence type="ECO:0000259" key="11">
    <source>
        <dbReference type="Pfam" id="PF03151"/>
    </source>
</evidence>
<dbReference type="KEGG" id="trg:TRUGW13939_01445"/>
<evidence type="ECO:0000256" key="9">
    <source>
        <dbReference type="SAM" id="MobiDB-lite"/>
    </source>
</evidence>
<feature type="transmembrane region" description="Helical" evidence="10">
    <location>
        <begin position="30"/>
        <end position="50"/>
    </location>
</feature>
<protein>
    <recommendedName>
        <fullName evidence="11">Sugar phosphate transporter domain-containing protein</fullName>
    </recommendedName>
</protein>
<evidence type="ECO:0000256" key="1">
    <source>
        <dbReference type="ARBA" id="ARBA00003420"/>
    </source>
</evidence>
<feature type="region of interest" description="Disordered" evidence="9">
    <location>
        <begin position="1"/>
        <end position="23"/>
    </location>
</feature>
<dbReference type="AlphaFoldDB" id="A0A7H8QKC2"/>
<feature type="transmembrane region" description="Helical" evidence="10">
    <location>
        <begin position="308"/>
        <end position="325"/>
    </location>
</feature>
<dbReference type="PANTHER" id="PTHR11132">
    <property type="entry name" value="SOLUTE CARRIER FAMILY 35"/>
    <property type="match status" value="1"/>
</dbReference>
<feature type="transmembrane region" description="Helical" evidence="10">
    <location>
        <begin position="351"/>
        <end position="374"/>
    </location>
</feature>
<keyword evidence="6" id="KW-0256">Endoplasmic reticulum</keyword>
<dbReference type="InterPro" id="IPR037185">
    <property type="entry name" value="EmrE-like"/>
</dbReference>
<accession>A0A7H8QKC2</accession>
<evidence type="ECO:0000313" key="13">
    <source>
        <dbReference type="Proteomes" id="UP000509510"/>
    </source>
</evidence>
<reference evidence="13" key="1">
    <citation type="submission" date="2020-06" db="EMBL/GenBank/DDBJ databases">
        <title>A chromosome-scale genome assembly of Talaromyces rugulosus W13939.</title>
        <authorList>
            <person name="Wang B."/>
            <person name="Guo L."/>
            <person name="Ye K."/>
            <person name="Wang L."/>
        </authorList>
    </citation>
    <scope>NUCLEOTIDE SEQUENCE [LARGE SCALE GENOMIC DNA]</scope>
    <source>
        <strain evidence="13">W13939</strain>
    </source>
</reference>
<dbReference type="EMBL" id="CP055898">
    <property type="protein sequence ID" value="QKX54359.1"/>
    <property type="molecule type" value="Genomic_DNA"/>
</dbReference>
<evidence type="ECO:0000256" key="2">
    <source>
        <dbReference type="ARBA" id="ARBA00004477"/>
    </source>
</evidence>
<comment type="subcellular location">
    <subcellularLocation>
        <location evidence="2">Endoplasmic reticulum membrane</location>
        <topology evidence="2">Multi-pass membrane protein</topology>
    </subcellularLocation>
</comment>
<evidence type="ECO:0000256" key="10">
    <source>
        <dbReference type="SAM" id="Phobius"/>
    </source>
</evidence>
<comment type="subunit">
    <text evidence="4">Homooligomer.</text>
</comment>
<dbReference type="OrthoDB" id="6418713at2759"/>
<feature type="transmembrane region" description="Helical" evidence="10">
    <location>
        <begin position="284"/>
        <end position="302"/>
    </location>
</feature>
<dbReference type="RefSeq" id="XP_035340538.1">
    <property type="nucleotide sequence ID" value="XM_035484645.1"/>
</dbReference>
<sequence length="395" mass="43780">MTARDEEESARLDPTLPTVEKPQPEERTGLLHPVFFILAWIALSSGLILFNKQILGHTSFSFPIFLTTWHLTFATIMTQILARFTGLLDGRRKVKMTGRLYLRAIVPIGVFFSLSLICGNVTYLYLSVPFIQMLKATTPVVILLLSWAFHLEPVNLRQFANVCIIVLGVMISCFGEVDFVLIGVLYQIGGIVFEAVRLVMVQRLLSSDEFNMDPLVSLYYFAPVCALMNGAVAMAVELPRLKLDDIWNVGVGVLLANATVAFLLNISVVFLISRTSSLMMRLCGILKDILIVISSMILWHSPVTSMQAGGYGISLLGLVYYMLGYDRVVGYASRAGGVINAYHAKNRVRSVAVLIMSVFAIVLVITAVLAVNYAPERIDQLKSWIYYTTTGDDTS</sequence>
<feature type="transmembrane region" description="Helical" evidence="10">
    <location>
        <begin position="217"/>
        <end position="236"/>
    </location>
</feature>
<dbReference type="InterPro" id="IPR004853">
    <property type="entry name" value="Sugar_P_trans_dom"/>
</dbReference>
<feature type="transmembrane region" description="Helical" evidence="10">
    <location>
        <begin position="159"/>
        <end position="177"/>
    </location>
</feature>
<keyword evidence="7 10" id="KW-1133">Transmembrane helix</keyword>
<dbReference type="GO" id="GO:0005789">
    <property type="term" value="C:endoplasmic reticulum membrane"/>
    <property type="evidence" value="ECO:0007669"/>
    <property type="project" value="UniProtKB-SubCell"/>
</dbReference>
<evidence type="ECO:0000256" key="4">
    <source>
        <dbReference type="ARBA" id="ARBA00011182"/>
    </source>
</evidence>
<gene>
    <name evidence="12" type="ORF">TRUGW13939_01445</name>
</gene>
<evidence type="ECO:0000313" key="12">
    <source>
        <dbReference type="EMBL" id="QKX54359.1"/>
    </source>
</evidence>
<evidence type="ECO:0000256" key="6">
    <source>
        <dbReference type="ARBA" id="ARBA00022824"/>
    </source>
</evidence>
<dbReference type="Pfam" id="PF03151">
    <property type="entry name" value="TPT"/>
    <property type="match status" value="1"/>
</dbReference>
<keyword evidence="13" id="KW-1185">Reference proteome</keyword>
<dbReference type="InterPro" id="IPR050186">
    <property type="entry name" value="TPT_transporter"/>
</dbReference>
<feature type="transmembrane region" description="Helical" evidence="10">
    <location>
        <begin position="123"/>
        <end position="147"/>
    </location>
</feature>
<comment type="function">
    <text evidence="1">Involved in the import of GDP-mannose from the cytoplasm into the Golgi lumen.</text>
</comment>
<feature type="transmembrane region" description="Helical" evidence="10">
    <location>
        <begin position="62"/>
        <end position="88"/>
    </location>
</feature>